<dbReference type="PANTHER" id="PTHR11709">
    <property type="entry name" value="MULTI-COPPER OXIDASE"/>
    <property type="match status" value="1"/>
</dbReference>
<sequence>MTNRFHPLTRRTLLAGAGSALIAPILPRGSLAQAVAALELQAKADPFPVKPGASTEAWTLHSPQKGPLRFNRGDEITVQLANQLPVPIVLNCRGINGSSGIGPLLDRKPVAAGAKDAFKLQMRSAGTSYLDVRLLGDGQALPSQVRSLVVQESDPVEVDRDEVLLIEDFRLKLDGSLLAPASDPKDAAALFLINRKSTLELSARVNERLRLRLINGCQRNVIALKFDDHEVRVMAIDGQPSEPFSARNNQVVLAPGTRVDVFLDAVRPAGSTSAILLHDGKTARPIGQIKMSNDPPLRATPLPAAAPLPSNGLPAQLDLKGALRVDMALSAVSPEWTKPVDLSTGTPPAFRTKPGRTVVLALTNRATSPMVFQIHGHHVRLLDRLDDGWKPFWLDTLALDAGQTQRIAFAANNVGRWLMEAFVADWAAPRQVRWYGVD</sequence>
<dbReference type="GO" id="GO:0016491">
    <property type="term" value="F:oxidoreductase activity"/>
    <property type="evidence" value="ECO:0007669"/>
    <property type="project" value="InterPro"/>
</dbReference>
<dbReference type="Gene3D" id="2.60.40.420">
    <property type="entry name" value="Cupredoxins - blue copper proteins"/>
    <property type="match status" value="2"/>
</dbReference>
<dbReference type="Proteomes" id="UP000076574">
    <property type="component" value="Unassembled WGS sequence"/>
</dbReference>
<dbReference type="InterPro" id="IPR001117">
    <property type="entry name" value="Cu-oxidase_2nd"/>
</dbReference>
<dbReference type="SUPFAM" id="SSF49503">
    <property type="entry name" value="Cupredoxins"/>
    <property type="match status" value="2"/>
</dbReference>
<evidence type="ECO:0000313" key="3">
    <source>
        <dbReference type="EMBL" id="KZD24598.1"/>
    </source>
</evidence>
<feature type="domain" description="Plastocyanin-like" evidence="1">
    <location>
        <begin position="196"/>
        <end position="267"/>
    </location>
</feature>
<comment type="caution">
    <text evidence="3">The sequence shown here is derived from an EMBL/GenBank/DDBJ whole genome shotgun (WGS) entry which is preliminary data.</text>
</comment>
<dbReference type="InterPro" id="IPR045087">
    <property type="entry name" value="Cu-oxidase_fam"/>
</dbReference>
<feature type="domain" description="Plastocyanin-like" evidence="2">
    <location>
        <begin position="336"/>
        <end position="420"/>
    </location>
</feature>
<dbReference type="Pfam" id="PF07731">
    <property type="entry name" value="Cu-oxidase_2"/>
    <property type="match status" value="1"/>
</dbReference>
<evidence type="ECO:0000259" key="2">
    <source>
        <dbReference type="Pfam" id="PF07731"/>
    </source>
</evidence>
<dbReference type="PANTHER" id="PTHR11709:SF2">
    <property type="entry name" value="MULTICOPPER OXIDASE LPR1"/>
    <property type="match status" value="1"/>
</dbReference>
<dbReference type="PROSITE" id="PS51318">
    <property type="entry name" value="TAT"/>
    <property type="match status" value="1"/>
</dbReference>
<name>A0A161RMY8_9BRAD</name>
<reference evidence="3 4" key="1">
    <citation type="submission" date="2016-03" db="EMBL/GenBank/DDBJ databases">
        <title>Microsymbionts genomes from the relict species Vavilovia formosa (Stev.) Fed.</title>
        <authorList>
            <person name="Kopat V."/>
            <person name="Chirak E."/>
            <person name="Kimeklis A."/>
            <person name="Andronov E."/>
        </authorList>
    </citation>
    <scope>NUCLEOTIDE SEQUENCE [LARGE SCALE GENOMIC DNA]</scope>
    <source>
        <strain evidence="3 4">Vaf07</strain>
    </source>
</reference>
<dbReference type="GO" id="GO:0030288">
    <property type="term" value="C:outer membrane-bounded periplasmic space"/>
    <property type="evidence" value="ECO:0007669"/>
    <property type="project" value="TreeGrafter"/>
</dbReference>
<dbReference type="EMBL" id="LVYV01000003">
    <property type="protein sequence ID" value="KZD24598.1"/>
    <property type="molecule type" value="Genomic_DNA"/>
</dbReference>
<dbReference type="Pfam" id="PF00394">
    <property type="entry name" value="Cu-oxidase"/>
    <property type="match status" value="1"/>
</dbReference>
<dbReference type="AlphaFoldDB" id="A0A161RMY8"/>
<dbReference type="GO" id="GO:0005507">
    <property type="term" value="F:copper ion binding"/>
    <property type="evidence" value="ECO:0007669"/>
    <property type="project" value="InterPro"/>
</dbReference>
<dbReference type="STRING" id="943830.A4A58_22310"/>
<dbReference type="OrthoDB" id="9757546at2"/>
<dbReference type="InterPro" id="IPR011706">
    <property type="entry name" value="Cu-oxidase_C"/>
</dbReference>
<evidence type="ECO:0000259" key="1">
    <source>
        <dbReference type="Pfam" id="PF00394"/>
    </source>
</evidence>
<gene>
    <name evidence="3" type="ORF">A4A58_22310</name>
</gene>
<dbReference type="InterPro" id="IPR006311">
    <property type="entry name" value="TAT_signal"/>
</dbReference>
<organism evidence="3 4">
    <name type="scientific">Tardiphaga robiniae</name>
    <dbReference type="NCBI Taxonomy" id="943830"/>
    <lineage>
        <taxon>Bacteria</taxon>
        <taxon>Pseudomonadati</taxon>
        <taxon>Pseudomonadota</taxon>
        <taxon>Alphaproteobacteria</taxon>
        <taxon>Hyphomicrobiales</taxon>
        <taxon>Nitrobacteraceae</taxon>
        <taxon>Tardiphaga</taxon>
    </lineage>
</organism>
<proteinExistence type="predicted"/>
<accession>A0A161RMY8</accession>
<keyword evidence="4" id="KW-1185">Reference proteome</keyword>
<protein>
    <submittedName>
        <fullName evidence="3">Copper oxidase</fullName>
    </submittedName>
</protein>
<dbReference type="InterPro" id="IPR008972">
    <property type="entry name" value="Cupredoxin"/>
</dbReference>
<dbReference type="RefSeq" id="WP_068730908.1">
    <property type="nucleotide sequence ID" value="NZ_LVYV01000003.1"/>
</dbReference>
<evidence type="ECO:0000313" key="4">
    <source>
        <dbReference type="Proteomes" id="UP000076574"/>
    </source>
</evidence>